<feature type="domain" description="Anti-sigma K factor RskA C-terminal" evidence="2">
    <location>
        <begin position="116"/>
        <end position="276"/>
    </location>
</feature>
<keyword evidence="4" id="KW-1185">Reference proteome</keyword>
<reference evidence="3 4" key="1">
    <citation type="submission" date="2024-06" db="EMBL/GenBank/DDBJ databases">
        <title>Chitinophaga defluvii sp. nov., isolated from municipal sewage.</title>
        <authorList>
            <person name="Zhang L."/>
        </authorList>
    </citation>
    <scope>NUCLEOTIDE SEQUENCE [LARGE SCALE GENOMIC DNA]</scope>
    <source>
        <strain evidence="3 4">H8</strain>
    </source>
</reference>
<dbReference type="Pfam" id="PF10099">
    <property type="entry name" value="RskA_C"/>
    <property type="match status" value="1"/>
</dbReference>
<dbReference type="RefSeq" id="WP_354663432.1">
    <property type="nucleotide sequence ID" value="NZ_JBEXAC010000002.1"/>
</dbReference>
<keyword evidence="1" id="KW-0472">Membrane</keyword>
<keyword evidence="1" id="KW-0812">Transmembrane</keyword>
<dbReference type="Proteomes" id="UP001549749">
    <property type="component" value="Unassembled WGS sequence"/>
</dbReference>
<feature type="transmembrane region" description="Helical" evidence="1">
    <location>
        <begin position="113"/>
        <end position="135"/>
    </location>
</feature>
<evidence type="ECO:0000259" key="2">
    <source>
        <dbReference type="Pfam" id="PF10099"/>
    </source>
</evidence>
<evidence type="ECO:0000313" key="3">
    <source>
        <dbReference type="EMBL" id="MET7000879.1"/>
    </source>
</evidence>
<protein>
    <submittedName>
        <fullName evidence="3">Anti-sigma factor</fullName>
    </submittedName>
</protein>
<accession>A0ABV2TFI7</accession>
<dbReference type="PANTHER" id="PTHR37461:SF1">
    <property type="entry name" value="ANTI-SIGMA-K FACTOR RSKA"/>
    <property type="match status" value="1"/>
</dbReference>
<keyword evidence="1" id="KW-1133">Transmembrane helix</keyword>
<organism evidence="3 4">
    <name type="scientific">Chitinophaga defluvii</name>
    <dbReference type="NCBI Taxonomy" id="3163343"/>
    <lineage>
        <taxon>Bacteria</taxon>
        <taxon>Pseudomonadati</taxon>
        <taxon>Bacteroidota</taxon>
        <taxon>Chitinophagia</taxon>
        <taxon>Chitinophagales</taxon>
        <taxon>Chitinophagaceae</taxon>
        <taxon>Chitinophaga</taxon>
    </lineage>
</organism>
<dbReference type="EMBL" id="JBEXAC010000002">
    <property type="protein sequence ID" value="MET7000879.1"/>
    <property type="molecule type" value="Genomic_DNA"/>
</dbReference>
<evidence type="ECO:0000313" key="4">
    <source>
        <dbReference type="Proteomes" id="UP001549749"/>
    </source>
</evidence>
<comment type="caution">
    <text evidence="3">The sequence shown here is derived from an EMBL/GenBank/DDBJ whole genome shotgun (WGS) entry which is preliminary data.</text>
</comment>
<name>A0ABV2TFI7_9BACT</name>
<dbReference type="InterPro" id="IPR018764">
    <property type="entry name" value="RskA_C"/>
</dbReference>
<evidence type="ECO:0000256" key="1">
    <source>
        <dbReference type="SAM" id="Phobius"/>
    </source>
</evidence>
<gene>
    <name evidence="3" type="ORF">ABR189_26080</name>
</gene>
<proteinExistence type="predicted"/>
<sequence length="288" mass="31993">MDVQRYISSGIIESYIAGLLSVREVQEVEEVIAQNPEIKAAATSCQHDMEQYVKMHAIVPPVGIKSRIMDMLAKENTPEGEMQLPQELRTPVHTFAQTFAEQPVEYPTPGRSWQYAAAAAIVLLLGSAVFNYIYFNKYTDFKTRYEKVLTEQQALMAGNQQYQTSLTAAQKELDLMKDPGFKWIKMLGVGKHTGKVVTVCWNPESQDVYLLAQVLPEPAPDMQYQLWAIVNGKPVDAGVFDMGEGMDKAMQKMKAIANAQVFAVTLEKKGGSVKPSMDQMFVAGKVAG</sequence>
<dbReference type="InterPro" id="IPR051474">
    <property type="entry name" value="Anti-sigma-K/W_factor"/>
</dbReference>
<dbReference type="PANTHER" id="PTHR37461">
    <property type="entry name" value="ANTI-SIGMA-K FACTOR RSKA"/>
    <property type="match status" value="1"/>
</dbReference>